<dbReference type="AlphaFoldDB" id="A0AA96EYV3"/>
<evidence type="ECO:0000256" key="1">
    <source>
        <dbReference type="SAM" id="Coils"/>
    </source>
</evidence>
<dbReference type="KEGG" id="fcj:RN605_09585"/>
<name>A0AA96EYV3_9FLAO</name>
<keyword evidence="4" id="KW-1185">Reference proteome</keyword>
<dbReference type="Proteomes" id="UP001304515">
    <property type="component" value="Chromosome"/>
</dbReference>
<proteinExistence type="predicted"/>
<dbReference type="RefSeq" id="WP_313324437.1">
    <property type="nucleotide sequence ID" value="NZ_CP134878.1"/>
</dbReference>
<accession>A0AA96EYV3</accession>
<dbReference type="EMBL" id="CP134890">
    <property type="protein sequence ID" value="WNM20936.1"/>
    <property type="molecule type" value="Genomic_DNA"/>
</dbReference>
<evidence type="ECO:0000313" key="3">
    <source>
        <dbReference type="EMBL" id="WNM20936.1"/>
    </source>
</evidence>
<feature type="coiled-coil region" evidence="1">
    <location>
        <begin position="83"/>
        <end position="114"/>
    </location>
</feature>
<organism evidence="2">
    <name type="scientific">Flavobacterium capsici</name>
    <dbReference type="NCBI Taxonomy" id="3075618"/>
    <lineage>
        <taxon>Bacteria</taxon>
        <taxon>Pseudomonadati</taxon>
        <taxon>Bacteroidota</taxon>
        <taxon>Flavobacteriia</taxon>
        <taxon>Flavobacteriales</taxon>
        <taxon>Flavobacteriaceae</taxon>
        <taxon>Flavobacterium</taxon>
    </lineage>
</organism>
<sequence length="116" mass="13105">MKISPNNISTGKILEKKIKAKNLSYKAVGEAINRNGLSVFKYTESSSLQTSVLIDFCYALKHNFFSDIADQLPMEFTKNQPNTDQLNAEKDALIAQLQEENKVLKIQNDVLIKIRS</sequence>
<evidence type="ECO:0000313" key="4">
    <source>
        <dbReference type="Proteomes" id="UP001304515"/>
    </source>
</evidence>
<gene>
    <name evidence="3" type="ORF">RN605_09585</name>
    <name evidence="2" type="ORF">RN608_02415</name>
</gene>
<accession>A0AA96F3V5</accession>
<reference evidence="2 4" key="1">
    <citation type="submission" date="2023-09" db="EMBL/GenBank/DDBJ databases">
        <title>Flavobacterium sp. a novel bacteria isolate from Pepper rhizosphere.</title>
        <authorList>
            <person name="Peng Y."/>
            <person name="Lee J."/>
        </authorList>
    </citation>
    <scope>NUCLEOTIDE SEQUENCE</scope>
    <source>
        <strain evidence="2">PMR2A8</strain>
        <strain evidence="3 4">PMTSA4</strain>
    </source>
</reference>
<evidence type="ECO:0000313" key="2">
    <source>
        <dbReference type="EMBL" id="WNM19547.1"/>
    </source>
</evidence>
<protein>
    <submittedName>
        <fullName evidence="2">Uncharacterized protein</fullName>
    </submittedName>
</protein>
<keyword evidence="1" id="KW-0175">Coiled coil</keyword>
<dbReference type="EMBL" id="CP134878">
    <property type="protein sequence ID" value="WNM19547.1"/>
    <property type="molecule type" value="Genomic_DNA"/>
</dbReference>